<keyword evidence="2" id="KW-1185">Reference proteome</keyword>
<dbReference type="WBParaSite" id="TMUE_1000003483.1">
    <property type="protein sequence ID" value="TMUE_1000003483.1"/>
    <property type="gene ID" value="WBGene00298731"/>
</dbReference>
<name>A0A5S6Q8G5_TRIMR</name>
<protein>
    <submittedName>
        <fullName evidence="3">Uncharacterized protein</fullName>
    </submittedName>
</protein>
<accession>A0A5S6Q8G5</accession>
<proteinExistence type="predicted"/>
<evidence type="ECO:0000313" key="3">
    <source>
        <dbReference type="WBParaSite" id="TMUE_1000003483.1"/>
    </source>
</evidence>
<evidence type="ECO:0000256" key="1">
    <source>
        <dbReference type="SAM" id="MobiDB-lite"/>
    </source>
</evidence>
<dbReference type="AlphaFoldDB" id="A0A5S6Q8G5"/>
<evidence type="ECO:0000313" key="2">
    <source>
        <dbReference type="Proteomes" id="UP000046395"/>
    </source>
</evidence>
<reference evidence="3" key="1">
    <citation type="submission" date="2019-12" db="UniProtKB">
        <authorList>
            <consortium name="WormBaseParasite"/>
        </authorList>
    </citation>
    <scope>IDENTIFICATION</scope>
</reference>
<feature type="region of interest" description="Disordered" evidence="1">
    <location>
        <begin position="88"/>
        <end position="136"/>
    </location>
</feature>
<feature type="compositionally biased region" description="Polar residues" evidence="1">
    <location>
        <begin position="119"/>
        <end position="129"/>
    </location>
</feature>
<organism evidence="2 3">
    <name type="scientific">Trichuris muris</name>
    <name type="common">Mouse whipworm</name>
    <dbReference type="NCBI Taxonomy" id="70415"/>
    <lineage>
        <taxon>Eukaryota</taxon>
        <taxon>Metazoa</taxon>
        <taxon>Ecdysozoa</taxon>
        <taxon>Nematoda</taxon>
        <taxon>Enoplea</taxon>
        <taxon>Dorylaimia</taxon>
        <taxon>Trichinellida</taxon>
        <taxon>Trichuridae</taxon>
        <taxon>Trichuris</taxon>
    </lineage>
</organism>
<dbReference type="Proteomes" id="UP000046395">
    <property type="component" value="Unassembled WGS sequence"/>
</dbReference>
<sequence>MPGQVEALEGRSVPQKRADTGAGRLGVTWANRATSTRRRACLAKLWFHRRRKPGGGGGVSNFRLWLVDLRGRPGHQGDRAEPTCQRSRASCRQGGGTALVGTGRQGPRALQCGGGGHQSFRNPNDGTQRASKRPRRRLAHLRPLSRLLGLLDGPLGTLPSETSLAN</sequence>